<dbReference type="EMBL" id="KV419395">
    <property type="protein sequence ID" value="KZS98427.1"/>
    <property type="molecule type" value="Genomic_DNA"/>
</dbReference>
<name>A0A165A382_9AGAM</name>
<dbReference type="GO" id="GO:0005759">
    <property type="term" value="C:mitochondrial matrix"/>
    <property type="evidence" value="ECO:0007669"/>
    <property type="project" value="TreeGrafter"/>
</dbReference>
<dbReference type="PANTHER" id="PTHR11727">
    <property type="entry name" value="DIMETHYLADENOSINE TRANSFERASE"/>
    <property type="match status" value="1"/>
</dbReference>
<evidence type="ECO:0000256" key="3">
    <source>
        <dbReference type="ARBA" id="ARBA00022679"/>
    </source>
</evidence>
<keyword evidence="3 7" id="KW-0808">Transferase</keyword>
<dbReference type="SUPFAM" id="SSF53335">
    <property type="entry name" value="S-adenosyl-L-methionine-dependent methyltransferases"/>
    <property type="match status" value="1"/>
</dbReference>
<organism evidence="8 9">
    <name type="scientific">Sistotremastrum niveocremeum HHB9708</name>
    <dbReference type="NCBI Taxonomy" id="1314777"/>
    <lineage>
        <taxon>Eukaryota</taxon>
        <taxon>Fungi</taxon>
        <taxon>Dikarya</taxon>
        <taxon>Basidiomycota</taxon>
        <taxon>Agaricomycotina</taxon>
        <taxon>Agaricomycetes</taxon>
        <taxon>Sistotremastrales</taxon>
        <taxon>Sistotremastraceae</taxon>
        <taxon>Sertulicium</taxon>
        <taxon>Sertulicium niveocremeum</taxon>
    </lineage>
</organism>
<dbReference type="Proteomes" id="UP000076722">
    <property type="component" value="Unassembled WGS sequence"/>
</dbReference>
<dbReference type="Gene3D" id="1.10.8.100">
    <property type="entry name" value="Ribosomal RNA adenine dimethylase-like, domain 2"/>
    <property type="match status" value="1"/>
</dbReference>
<dbReference type="STRING" id="1314777.A0A165A382"/>
<accession>A0A165A382</accession>
<dbReference type="EC" id="2.1.1.-" evidence="7"/>
<comment type="similarity">
    <text evidence="7">Belongs to the class I-like SAM-binding methyltransferase superfamily. rRNA adenine N(6)-methyltransferase family.</text>
</comment>
<comment type="function">
    <text evidence="6">Mitochondrial transcription factor that confers selective promoter recognition on the core subunit of the yeast mitochondrial RNA polymerase. Interacts with DNA in a non-specific manner.</text>
</comment>
<sequence>MASSDPGVRLTPHHIRCIGFKLHSEPLDIKAELELPPESEWRTAFPPASRDMKSRVFLQNPKTAAALASAFLGGSVQKKTIESAESRGAVVIEAFPGKLSPGVLTRALLQYPPSVIRKLIVLEDVPGYLRYLKGLEGVDSRVVVVPKSGYEWSTYRDIEKMGLLDDVEQLPWESGVHPDLRFVSHLQQSIHGEQLIAQLLRYISERSWLYKYGRVEMNILLGDWVWHRISAAIGTSTRCKLGVVAEANSHFKLAAPAERLTPYTSHFFPPPSSLQVGRAGNRRAGHPLVAASFVPKADPVITAATLDKWDFVLRGLFVLKGTSLRKALPTLAAGASNLIGPLTDPDKPEMRVDVEKKINALTLEDWSRLLTVFDAWPFAPDMLFISDSLTAKDVRD</sequence>
<evidence type="ECO:0000256" key="4">
    <source>
        <dbReference type="ARBA" id="ARBA00022691"/>
    </source>
</evidence>
<dbReference type="GO" id="GO:0006391">
    <property type="term" value="P:transcription initiation at mitochondrial promoter"/>
    <property type="evidence" value="ECO:0007669"/>
    <property type="project" value="TreeGrafter"/>
</dbReference>
<dbReference type="GO" id="GO:0034246">
    <property type="term" value="F:mitochondrial transcription factor activity"/>
    <property type="evidence" value="ECO:0007669"/>
    <property type="project" value="TreeGrafter"/>
</dbReference>
<evidence type="ECO:0000256" key="1">
    <source>
        <dbReference type="ARBA" id="ARBA00004173"/>
    </source>
</evidence>
<dbReference type="PANTHER" id="PTHR11727:SF17">
    <property type="entry name" value="DIMETHYLADENOSINE TRANSFERASE 1, MITOCHONDRIAL"/>
    <property type="match status" value="1"/>
</dbReference>
<reference evidence="8 9" key="1">
    <citation type="journal article" date="2016" name="Mol. Biol. Evol.">
        <title>Comparative Genomics of Early-Diverging Mushroom-Forming Fungi Provides Insights into the Origins of Lignocellulose Decay Capabilities.</title>
        <authorList>
            <person name="Nagy L.G."/>
            <person name="Riley R."/>
            <person name="Tritt A."/>
            <person name="Adam C."/>
            <person name="Daum C."/>
            <person name="Floudas D."/>
            <person name="Sun H."/>
            <person name="Yadav J.S."/>
            <person name="Pangilinan J."/>
            <person name="Larsson K.H."/>
            <person name="Matsuura K."/>
            <person name="Barry K."/>
            <person name="Labutti K."/>
            <person name="Kuo R."/>
            <person name="Ohm R.A."/>
            <person name="Bhattacharya S.S."/>
            <person name="Shirouzu T."/>
            <person name="Yoshinaga Y."/>
            <person name="Martin F.M."/>
            <person name="Grigoriev I.V."/>
            <person name="Hibbett D.S."/>
        </authorList>
    </citation>
    <scope>NUCLEOTIDE SEQUENCE [LARGE SCALE GENOMIC DNA]</scope>
    <source>
        <strain evidence="8 9">HHB9708</strain>
    </source>
</reference>
<evidence type="ECO:0000313" key="8">
    <source>
        <dbReference type="EMBL" id="KZS98427.1"/>
    </source>
</evidence>
<evidence type="ECO:0000256" key="2">
    <source>
        <dbReference type="ARBA" id="ARBA00022603"/>
    </source>
</evidence>
<evidence type="ECO:0000256" key="7">
    <source>
        <dbReference type="RuleBase" id="RU362106"/>
    </source>
</evidence>
<evidence type="ECO:0000256" key="5">
    <source>
        <dbReference type="ARBA" id="ARBA00022884"/>
    </source>
</evidence>
<dbReference type="GO" id="GO:0003723">
    <property type="term" value="F:RNA binding"/>
    <property type="evidence" value="ECO:0007669"/>
    <property type="project" value="UniProtKB-KW"/>
</dbReference>
<dbReference type="InterPro" id="IPR023165">
    <property type="entry name" value="rRNA_Ade_diMease-like_C"/>
</dbReference>
<keyword evidence="5" id="KW-0694">RNA-binding</keyword>
<dbReference type="InterPro" id="IPR001737">
    <property type="entry name" value="KsgA/Erm"/>
</dbReference>
<comment type="subcellular location">
    <subcellularLocation>
        <location evidence="1">Mitochondrion</location>
    </subcellularLocation>
</comment>
<keyword evidence="2 7" id="KW-0489">Methyltransferase</keyword>
<dbReference type="AlphaFoldDB" id="A0A165A382"/>
<protein>
    <recommendedName>
        <fullName evidence="7">rRNA adenine N(6)-methyltransferase</fullName>
        <ecNumber evidence="7">2.1.1.-</ecNumber>
    </recommendedName>
</protein>
<dbReference type="GO" id="GO:0000179">
    <property type="term" value="F:rRNA (adenine-N6,N6-)-dimethyltransferase activity"/>
    <property type="evidence" value="ECO:0007669"/>
    <property type="project" value="TreeGrafter"/>
</dbReference>
<keyword evidence="9" id="KW-1185">Reference proteome</keyword>
<keyword evidence="4 7" id="KW-0949">S-adenosyl-L-methionine</keyword>
<evidence type="ECO:0000313" key="9">
    <source>
        <dbReference type="Proteomes" id="UP000076722"/>
    </source>
</evidence>
<proteinExistence type="inferred from homology"/>
<dbReference type="Gene3D" id="3.40.50.150">
    <property type="entry name" value="Vaccinia Virus protein VP39"/>
    <property type="match status" value="1"/>
</dbReference>
<keyword evidence="7" id="KW-0698">rRNA processing</keyword>
<dbReference type="OrthoDB" id="16079at2759"/>
<evidence type="ECO:0000256" key="6">
    <source>
        <dbReference type="ARBA" id="ARBA00024915"/>
    </source>
</evidence>
<dbReference type="InterPro" id="IPR029063">
    <property type="entry name" value="SAM-dependent_MTases_sf"/>
</dbReference>
<gene>
    <name evidence="8" type="ORF">SISNIDRAFT_481170</name>
</gene>
<dbReference type="Pfam" id="PF00398">
    <property type="entry name" value="RrnaAD"/>
    <property type="match status" value="1"/>
</dbReference>